<comment type="caution">
    <text evidence="5">The sequence shown here is derived from an EMBL/GenBank/DDBJ whole genome shotgun (WGS) entry which is preliminary data.</text>
</comment>
<dbReference type="Proteomes" id="UP001221898">
    <property type="component" value="Unassembled WGS sequence"/>
</dbReference>
<dbReference type="GO" id="GO:0004523">
    <property type="term" value="F:RNA-DNA hybrid ribonuclease activity"/>
    <property type="evidence" value="ECO:0007669"/>
    <property type="project" value="UniProtKB-EC"/>
</dbReference>
<dbReference type="InterPro" id="IPR053134">
    <property type="entry name" value="RNA-dir_DNA_polymerase"/>
</dbReference>
<dbReference type="PANTHER" id="PTHR24559:SF444">
    <property type="entry name" value="REVERSE TRANSCRIPTASE DOMAIN-CONTAINING PROTEIN"/>
    <property type="match status" value="1"/>
</dbReference>
<dbReference type="EC" id="3.1.26.4" evidence="2"/>
<dbReference type="Gene3D" id="3.30.70.270">
    <property type="match status" value="1"/>
</dbReference>
<feature type="compositionally biased region" description="Basic and acidic residues" evidence="3">
    <location>
        <begin position="73"/>
        <end position="89"/>
    </location>
</feature>
<feature type="region of interest" description="Disordered" evidence="3">
    <location>
        <begin position="68"/>
        <end position="95"/>
    </location>
</feature>
<dbReference type="SUPFAM" id="SSF56672">
    <property type="entry name" value="DNA/RNA polymerases"/>
    <property type="match status" value="1"/>
</dbReference>
<evidence type="ECO:0000259" key="4">
    <source>
        <dbReference type="Pfam" id="PF00078"/>
    </source>
</evidence>
<dbReference type="InterPro" id="IPR043502">
    <property type="entry name" value="DNA/RNA_pol_sf"/>
</dbReference>
<evidence type="ECO:0000256" key="3">
    <source>
        <dbReference type="SAM" id="MobiDB-lite"/>
    </source>
</evidence>
<reference evidence="5" key="1">
    <citation type="journal article" date="2023" name="Science">
        <title>Genome structures resolve the early diversification of teleost fishes.</title>
        <authorList>
            <person name="Parey E."/>
            <person name="Louis A."/>
            <person name="Montfort J."/>
            <person name="Bouchez O."/>
            <person name="Roques C."/>
            <person name="Iampietro C."/>
            <person name="Lluch J."/>
            <person name="Castinel A."/>
            <person name="Donnadieu C."/>
            <person name="Desvignes T."/>
            <person name="Floi Bucao C."/>
            <person name="Jouanno E."/>
            <person name="Wen M."/>
            <person name="Mejri S."/>
            <person name="Dirks R."/>
            <person name="Jansen H."/>
            <person name="Henkel C."/>
            <person name="Chen W.J."/>
            <person name="Zahm M."/>
            <person name="Cabau C."/>
            <person name="Klopp C."/>
            <person name="Thompson A.W."/>
            <person name="Robinson-Rechavi M."/>
            <person name="Braasch I."/>
            <person name="Lecointre G."/>
            <person name="Bobe J."/>
            <person name="Postlethwait J.H."/>
            <person name="Berthelot C."/>
            <person name="Roest Crollius H."/>
            <person name="Guiguen Y."/>
        </authorList>
    </citation>
    <scope>NUCLEOTIDE SEQUENCE</scope>
    <source>
        <strain evidence="5">NC1722</strain>
    </source>
</reference>
<dbReference type="Pfam" id="PF00078">
    <property type="entry name" value="RVT_1"/>
    <property type="match status" value="1"/>
</dbReference>
<dbReference type="EMBL" id="JAINUG010000181">
    <property type="protein sequence ID" value="KAJ8389520.1"/>
    <property type="molecule type" value="Genomic_DNA"/>
</dbReference>
<dbReference type="AlphaFoldDB" id="A0AAD7WAK3"/>
<sequence length="95" mass="10856">MLFGLCNAQATFQRLMERVLAHIPRQHCIVYLDDLLVHASNFEGALCNLREVFAAIRQAGLRLNPKYQRTVGGKKEGNRVPGTRSERSWRIHRPG</sequence>
<dbReference type="InterPro" id="IPR000477">
    <property type="entry name" value="RT_dom"/>
</dbReference>
<protein>
    <recommendedName>
        <fullName evidence="2">ribonuclease H</fullName>
        <ecNumber evidence="2">3.1.26.4</ecNumber>
    </recommendedName>
</protein>
<dbReference type="PANTHER" id="PTHR24559">
    <property type="entry name" value="TRANSPOSON TY3-I GAG-POL POLYPROTEIN"/>
    <property type="match status" value="1"/>
</dbReference>
<evidence type="ECO:0000313" key="5">
    <source>
        <dbReference type="EMBL" id="KAJ8389520.1"/>
    </source>
</evidence>
<proteinExistence type="inferred from homology"/>
<feature type="domain" description="Reverse transcriptase" evidence="4">
    <location>
        <begin position="3"/>
        <end position="66"/>
    </location>
</feature>
<name>A0AAD7WAK3_9TELE</name>
<comment type="similarity">
    <text evidence="1">Belongs to the beta type-B retroviral polymerase family. HERV class-II K(HML-2) pol subfamily.</text>
</comment>
<evidence type="ECO:0000256" key="1">
    <source>
        <dbReference type="ARBA" id="ARBA00010879"/>
    </source>
</evidence>
<evidence type="ECO:0000313" key="6">
    <source>
        <dbReference type="Proteomes" id="UP001221898"/>
    </source>
</evidence>
<gene>
    <name evidence="5" type="ORF">AAFF_G00119100</name>
</gene>
<dbReference type="InterPro" id="IPR043128">
    <property type="entry name" value="Rev_trsase/Diguanyl_cyclase"/>
</dbReference>
<organism evidence="5 6">
    <name type="scientific">Aldrovandia affinis</name>
    <dbReference type="NCBI Taxonomy" id="143900"/>
    <lineage>
        <taxon>Eukaryota</taxon>
        <taxon>Metazoa</taxon>
        <taxon>Chordata</taxon>
        <taxon>Craniata</taxon>
        <taxon>Vertebrata</taxon>
        <taxon>Euteleostomi</taxon>
        <taxon>Actinopterygii</taxon>
        <taxon>Neopterygii</taxon>
        <taxon>Teleostei</taxon>
        <taxon>Notacanthiformes</taxon>
        <taxon>Halosauridae</taxon>
        <taxon>Aldrovandia</taxon>
    </lineage>
</organism>
<keyword evidence="6" id="KW-1185">Reference proteome</keyword>
<accession>A0AAD7WAK3</accession>
<evidence type="ECO:0000256" key="2">
    <source>
        <dbReference type="ARBA" id="ARBA00012180"/>
    </source>
</evidence>